<comment type="caution">
    <text evidence="2">The sequence shown here is derived from an EMBL/GenBank/DDBJ whole genome shotgun (WGS) entry which is preliminary data.</text>
</comment>
<protein>
    <submittedName>
        <fullName evidence="2">Uncharacterized protein</fullName>
    </submittedName>
</protein>
<proteinExistence type="predicted"/>
<name>A0A1E7R564_9GAMM</name>
<keyword evidence="1" id="KW-0812">Transmembrane</keyword>
<dbReference type="Proteomes" id="UP000185895">
    <property type="component" value="Unassembled WGS sequence"/>
</dbReference>
<dbReference type="EMBL" id="MKKK01000034">
    <property type="protein sequence ID" value="OEY94417.1"/>
    <property type="molecule type" value="Genomic_DNA"/>
</dbReference>
<evidence type="ECO:0000313" key="2">
    <source>
        <dbReference type="EMBL" id="OEY94417.1"/>
    </source>
</evidence>
<gene>
    <name evidence="2" type="ORF">BJI46_03495</name>
</gene>
<sequence>MYRDHDDPWIDWGLKLIFILFILFAVASMVCYFFTFSVIFIVIGLCFLGCAVLFKYQFKITFFDDHNK</sequence>
<feature type="transmembrane region" description="Helical" evidence="1">
    <location>
        <begin position="36"/>
        <end position="54"/>
    </location>
</feature>
<keyword evidence="3" id="KW-1185">Reference proteome</keyword>
<evidence type="ECO:0000256" key="1">
    <source>
        <dbReference type="SAM" id="Phobius"/>
    </source>
</evidence>
<organism evidence="2 3">
    <name type="scientific">Acinetobacter qingfengensis</name>
    <dbReference type="NCBI Taxonomy" id="1262585"/>
    <lineage>
        <taxon>Bacteria</taxon>
        <taxon>Pseudomonadati</taxon>
        <taxon>Pseudomonadota</taxon>
        <taxon>Gammaproteobacteria</taxon>
        <taxon>Moraxellales</taxon>
        <taxon>Moraxellaceae</taxon>
        <taxon>Acinetobacter</taxon>
    </lineage>
</organism>
<feature type="transmembrane region" description="Helical" evidence="1">
    <location>
        <begin position="12"/>
        <end position="30"/>
    </location>
</feature>
<keyword evidence="1" id="KW-1133">Transmembrane helix</keyword>
<reference evidence="2 3" key="1">
    <citation type="submission" date="2016-09" db="EMBL/GenBank/DDBJ databases">
        <authorList>
            <person name="Capua I."/>
            <person name="De Benedictis P."/>
            <person name="Joannis T."/>
            <person name="Lombin L.H."/>
            <person name="Cattoli G."/>
        </authorList>
    </citation>
    <scope>NUCLEOTIDE SEQUENCE [LARGE SCALE GENOMIC DNA]</scope>
    <source>
        <strain evidence="2 3">ANC 4671</strain>
    </source>
</reference>
<keyword evidence="1" id="KW-0472">Membrane</keyword>
<dbReference type="AlphaFoldDB" id="A0A1E7R564"/>
<evidence type="ECO:0000313" key="3">
    <source>
        <dbReference type="Proteomes" id="UP000185895"/>
    </source>
</evidence>
<accession>A0A1E7R564</accession>